<feature type="compositionally biased region" description="Basic and acidic residues" evidence="9">
    <location>
        <begin position="9"/>
        <end position="20"/>
    </location>
</feature>
<dbReference type="PROSITE" id="PS50011">
    <property type="entry name" value="PROTEIN_KINASE_DOM"/>
    <property type="match status" value="1"/>
</dbReference>
<comment type="similarity">
    <text evidence="8">Belongs to the protein kinase superfamily.</text>
</comment>
<keyword evidence="1 8" id="KW-0723">Serine/threonine-protein kinase</keyword>
<dbReference type="Gene3D" id="1.10.510.10">
    <property type="entry name" value="Transferase(Phosphotransferase) domain 1"/>
    <property type="match status" value="1"/>
</dbReference>
<evidence type="ECO:0000256" key="2">
    <source>
        <dbReference type="ARBA" id="ARBA00022553"/>
    </source>
</evidence>
<reference evidence="13" key="1">
    <citation type="journal article" date="2016" name="Nature">
        <title>Genome evolution in the allotetraploid frog Xenopus laevis.</title>
        <authorList>
            <person name="Session A.M."/>
            <person name="Uno Y."/>
            <person name="Kwon T."/>
            <person name="Chapman J.A."/>
            <person name="Toyoda A."/>
            <person name="Takahashi S."/>
            <person name="Fukui A."/>
            <person name="Hikosaka A."/>
            <person name="Suzuki A."/>
            <person name="Kondo M."/>
            <person name="van Heeringen S.J."/>
            <person name="Quigley I."/>
            <person name="Heinz S."/>
            <person name="Ogino H."/>
            <person name="Ochi H."/>
            <person name="Hellsten U."/>
            <person name="Lyons J.B."/>
            <person name="Simakov O."/>
            <person name="Putnam N."/>
            <person name="Stites J."/>
            <person name="Kuroki Y."/>
            <person name="Tanaka T."/>
            <person name="Michiue T."/>
            <person name="Watanabe M."/>
            <person name="Bogdanovic O."/>
            <person name="Lister R."/>
            <person name="Georgiou G."/>
            <person name="Paranjpe S.S."/>
            <person name="van Kruijsbergen I."/>
            <person name="Shu S."/>
            <person name="Carlson J."/>
            <person name="Kinoshita T."/>
            <person name="Ohta Y."/>
            <person name="Mawaribuchi S."/>
            <person name="Jenkins J."/>
            <person name="Grimwood J."/>
            <person name="Schmutz J."/>
            <person name="Mitros T."/>
            <person name="Mozaffari S.V."/>
            <person name="Suzuki Y."/>
            <person name="Haramoto Y."/>
            <person name="Yamamoto T.S."/>
            <person name="Takagi C."/>
            <person name="Heald R."/>
            <person name="Miller K."/>
            <person name="Haudenschild C."/>
            <person name="Kitzman J."/>
            <person name="Nakayama T."/>
            <person name="Izutsu Y."/>
            <person name="Robert J."/>
            <person name="Fortriede J."/>
            <person name="Burns K."/>
            <person name="Lotay V."/>
            <person name="Karimi K."/>
            <person name="Yasuoka Y."/>
            <person name="Dichmann D.S."/>
            <person name="Flajnik M.F."/>
            <person name="Houston D.W."/>
            <person name="Shendure J."/>
            <person name="DuPasquier L."/>
            <person name="Vize P.D."/>
            <person name="Zorn A.M."/>
            <person name="Ito M."/>
            <person name="Marcotte E.M."/>
            <person name="Wallingford J.B."/>
            <person name="Ito Y."/>
            <person name="Asashima M."/>
            <person name="Ueno N."/>
            <person name="Matsuda Y."/>
            <person name="Veenstra G.J."/>
            <person name="Fujiyama A."/>
            <person name="Harland R.M."/>
            <person name="Taira M."/>
            <person name="Rokhsar D.S."/>
        </authorList>
    </citation>
    <scope>NUCLEOTIDE SEQUENCE [LARGE SCALE GENOMIC DNA]</scope>
    <source>
        <strain evidence="13">J</strain>
    </source>
</reference>
<dbReference type="FunFam" id="1.10.510.10:FF:000210">
    <property type="entry name" value="Non-specific serine/threonine protein kinase"/>
    <property type="match status" value="1"/>
</dbReference>
<dbReference type="Pfam" id="PF00069">
    <property type="entry name" value="Pkinase"/>
    <property type="match status" value="1"/>
</dbReference>
<sequence length="422" mass="48637">MEESRRRSRDPNEKKEKIRIVFVKTHIEEKICDEGRKKRKRSEEETDKKKMKLEDDKKSLQRAVHRVSEEKEDKEDKERKRPRSPQDPLEGGSGCKKPCLEVKRPAPLEIHNYKFHKELGKGSFGQVMLASFAPKKKLVAIKTISKKIDKSNYKSISREARILKMAKSCPFLCHLHAAFQSEVQAFFVLEYACGGSLYNIISKKGKLPTETIQFYTAEIIIGLQFLHSNGIVHRDLKPDNILVDRGGHIRICDFGISVEGLFDKKIICGLCGTPGYRAPEVLIMEYYNAGADWWSLGVIIYEMATAKQPFSPSVSVVKEFISIKTPEYPSHMSQELQDLLSKLLEKDRKQRLGVNGNIREHPFYASINWENLEKKRVKAPFQPQMPFTSELRVISPGLSVDTTKRERVEELSYVDPSWHWQE</sequence>
<proteinExistence type="inferred from homology"/>
<dbReference type="SUPFAM" id="SSF56112">
    <property type="entry name" value="Protein kinase-like (PK-like)"/>
    <property type="match status" value="1"/>
</dbReference>
<protein>
    <recommendedName>
        <fullName evidence="14">Protein kinase domain-containing protein</fullName>
    </recommendedName>
</protein>
<dbReference type="PANTHER" id="PTHR24351">
    <property type="entry name" value="RIBOSOMAL PROTEIN S6 KINASE"/>
    <property type="match status" value="1"/>
</dbReference>
<feature type="region of interest" description="Disordered" evidence="9">
    <location>
        <begin position="1"/>
        <end position="20"/>
    </location>
</feature>
<accession>A0A974DLU9</accession>
<evidence type="ECO:0000256" key="6">
    <source>
        <dbReference type="ARBA" id="ARBA00022840"/>
    </source>
</evidence>
<dbReference type="GO" id="GO:0005524">
    <property type="term" value="F:ATP binding"/>
    <property type="evidence" value="ECO:0007669"/>
    <property type="project" value="UniProtKB-UniRule"/>
</dbReference>
<keyword evidence="5" id="KW-0418">Kinase</keyword>
<feature type="region of interest" description="Disordered" evidence="9">
    <location>
        <begin position="31"/>
        <end position="98"/>
    </location>
</feature>
<dbReference type="SMART" id="SM00220">
    <property type="entry name" value="S_TKc"/>
    <property type="match status" value="1"/>
</dbReference>
<dbReference type="InterPro" id="IPR000961">
    <property type="entry name" value="AGC-kinase_C"/>
</dbReference>
<dbReference type="InterPro" id="IPR011009">
    <property type="entry name" value="Kinase-like_dom_sf"/>
</dbReference>
<feature type="binding site" evidence="7">
    <location>
        <position position="142"/>
    </location>
    <ligand>
        <name>ATP</name>
        <dbReference type="ChEBI" id="CHEBI:30616"/>
    </ligand>
</feature>
<dbReference type="Proteomes" id="UP000694892">
    <property type="component" value="Chromosome 2L"/>
</dbReference>
<evidence type="ECO:0000259" key="10">
    <source>
        <dbReference type="PROSITE" id="PS50011"/>
    </source>
</evidence>
<feature type="domain" description="AGC-kinase C-terminal" evidence="11">
    <location>
        <begin position="365"/>
        <end position="422"/>
    </location>
</feature>
<keyword evidence="6 7" id="KW-0067">ATP-binding</keyword>
<evidence type="ECO:0000313" key="12">
    <source>
        <dbReference type="EMBL" id="OCT94318.1"/>
    </source>
</evidence>
<keyword evidence="4 7" id="KW-0547">Nucleotide-binding</keyword>
<feature type="compositionally biased region" description="Basic and acidic residues" evidence="9">
    <location>
        <begin position="31"/>
        <end position="59"/>
    </location>
</feature>
<dbReference type="InterPro" id="IPR000719">
    <property type="entry name" value="Prot_kinase_dom"/>
</dbReference>
<dbReference type="PROSITE" id="PS51285">
    <property type="entry name" value="AGC_KINASE_CTER"/>
    <property type="match status" value="1"/>
</dbReference>
<keyword evidence="2" id="KW-0597">Phosphoprotein</keyword>
<dbReference type="PROSITE" id="PS00108">
    <property type="entry name" value="PROTEIN_KINASE_ST"/>
    <property type="match status" value="1"/>
</dbReference>
<dbReference type="AlphaFoldDB" id="A0A974DLU9"/>
<dbReference type="Gene3D" id="3.30.200.20">
    <property type="entry name" value="Phosphorylase Kinase, domain 1"/>
    <property type="match status" value="1"/>
</dbReference>
<evidence type="ECO:0000256" key="3">
    <source>
        <dbReference type="ARBA" id="ARBA00022679"/>
    </source>
</evidence>
<dbReference type="PROSITE" id="PS00107">
    <property type="entry name" value="PROTEIN_KINASE_ATP"/>
    <property type="match status" value="1"/>
</dbReference>
<gene>
    <name evidence="12" type="ORF">XELAEV_18011986mg</name>
</gene>
<dbReference type="InterPro" id="IPR008271">
    <property type="entry name" value="Ser/Thr_kinase_AS"/>
</dbReference>
<dbReference type="InterPro" id="IPR017441">
    <property type="entry name" value="Protein_kinase_ATP_BS"/>
</dbReference>
<evidence type="ECO:0000259" key="11">
    <source>
        <dbReference type="PROSITE" id="PS51285"/>
    </source>
</evidence>
<evidence type="ECO:0000313" key="13">
    <source>
        <dbReference type="Proteomes" id="UP000694892"/>
    </source>
</evidence>
<keyword evidence="3" id="KW-0808">Transferase</keyword>
<dbReference type="GO" id="GO:0004674">
    <property type="term" value="F:protein serine/threonine kinase activity"/>
    <property type="evidence" value="ECO:0007669"/>
    <property type="project" value="UniProtKB-KW"/>
</dbReference>
<evidence type="ECO:0000256" key="9">
    <source>
        <dbReference type="SAM" id="MobiDB-lite"/>
    </source>
</evidence>
<organism evidence="12 13">
    <name type="scientific">Xenopus laevis</name>
    <name type="common">African clawed frog</name>
    <dbReference type="NCBI Taxonomy" id="8355"/>
    <lineage>
        <taxon>Eukaryota</taxon>
        <taxon>Metazoa</taxon>
        <taxon>Chordata</taxon>
        <taxon>Craniata</taxon>
        <taxon>Vertebrata</taxon>
        <taxon>Euteleostomi</taxon>
        <taxon>Amphibia</taxon>
        <taxon>Batrachia</taxon>
        <taxon>Anura</taxon>
        <taxon>Pipoidea</taxon>
        <taxon>Pipidae</taxon>
        <taxon>Xenopodinae</taxon>
        <taxon>Xenopus</taxon>
        <taxon>Xenopus</taxon>
    </lineage>
</organism>
<evidence type="ECO:0000256" key="4">
    <source>
        <dbReference type="ARBA" id="ARBA00022741"/>
    </source>
</evidence>
<evidence type="ECO:0000256" key="7">
    <source>
        <dbReference type="PROSITE-ProRule" id="PRU10141"/>
    </source>
</evidence>
<feature type="compositionally biased region" description="Basic and acidic residues" evidence="9">
    <location>
        <begin position="66"/>
        <end position="79"/>
    </location>
</feature>
<dbReference type="EMBL" id="CM004468">
    <property type="protein sequence ID" value="OCT94318.1"/>
    <property type="molecule type" value="Genomic_DNA"/>
</dbReference>
<evidence type="ECO:0008006" key="14">
    <source>
        <dbReference type="Google" id="ProtNLM"/>
    </source>
</evidence>
<evidence type="ECO:0000256" key="8">
    <source>
        <dbReference type="RuleBase" id="RU000304"/>
    </source>
</evidence>
<evidence type="ECO:0000256" key="5">
    <source>
        <dbReference type="ARBA" id="ARBA00022777"/>
    </source>
</evidence>
<name>A0A974DLU9_XENLA</name>
<dbReference type="OMA" id="IMEYYNA"/>
<feature type="domain" description="Protein kinase" evidence="10">
    <location>
        <begin position="113"/>
        <end position="364"/>
    </location>
</feature>
<evidence type="ECO:0000256" key="1">
    <source>
        <dbReference type="ARBA" id="ARBA00022527"/>
    </source>
</evidence>